<keyword evidence="4 10" id="KW-0808">Transferase</keyword>
<evidence type="ECO:0000256" key="6">
    <source>
        <dbReference type="ARBA" id="ARBA00022741"/>
    </source>
</evidence>
<proteinExistence type="inferred from homology"/>
<keyword evidence="16" id="KW-1185">Reference proteome</keyword>
<dbReference type="AlphaFoldDB" id="A0AAU9VEJ2"/>
<evidence type="ECO:0000256" key="8">
    <source>
        <dbReference type="ARBA" id="ARBA00022842"/>
    </source>
</evidence>
<evidence type="ECO:0000256" key="9">
    <source>
        <dbReference type="ARBA" id="ARBA00049563"/>
    </source>
</evidence>
<evidence type="ECO:0000313" key="17">
    <source>
        <dbReference type="Proteomes" id="UP001154111"/>
    </source>
</evidence>
<comment type="similarity">
    <text evidence="3 10 13">Belongs to the IPP transferase family.</text>
</comment>
<evidence type="ECO:0000256" key="2">
    <source>
        <dbReference type="ARBA" id="ARBA00003213"/>
    </source>
</evidence>
<dbReference type="HAMAP" id="MF_00185">
    <property type="entry name" value="IPP_trans"/>
    <property type="match status" value="1"/>
</dbReference>
<organism evidence="14 17">
    <name type="scientific">Erysipelothrix amsterdamensis</name>
    <dbReference type="NCBI Taxonomy" id="2929157"/>
    <lineage>
        <taxon>Bacteria</taxon>
        <taxon>Bacillati</taxon>
        <taxon>Bacillota</taxon>
        <taxon>Erysipelotrichia</taxon>
        <taxon>Erysipelotrichales</taxon>
        <taxon>Erysipelotrichaceae</taxon>
        <taxon>Erysipelothrix</taxon>
    </lineage>
</organism>
<evidence type="ECO:0000256" key="12">
    <source>
        <dbReference type="RuleBase" id="RU003784"/>
    </source>
</evidence>
<dbReference type="NCBIfam" id="TIGR00174">
    <property type="entry name" value="miaA"/>
    <property type="match status" value="1"/>
</dbReference>
<comment type="cofactor">
    <cofactor evidence="1 10">
        <name>Mg(2+)</name>
        <dbReference type="ChEBI" id="CHEBI:18420"/>
    </cofactor>
</comment>
<dbReference type="Proteomes" id="UP001154111">
    <property type="component" value="Chromosome"/>
</dbReference>
<reference evidence="14" key="1">
    <citation type="submission" date="2022-04" db="EMBL/GenBank/DDBJ databases">
        <authorList>
            <person name="Forde T."/>
        </authorList>
    </citation>
    <scope>NUCLEOTIDE SEQUENCE</scope>
    <source>
        <strain evidence="14">A18Y016a</strain>
        <strain evidence="15">A18Y020d</strain>
    </source>
</reference>
<feature type="region of interest" description="Interaction with substrate tRNA" evidence="10">
    <location>
        <begin position="34"/>
        <end position="37"/>
    </location>
</feature>
<dbReference type="RefSeq" id="WP_254007070.1">
    <property type="nucleotide sequence ID" value="NZ_OW659477.1"/>
</dbReference>
<keyword evidence="7 10" id="KW-0067">ATP-binding</keyword>
<protein>
    <recommendedName>
        <fullName evidence="10">tRNA dimethylallyltransferase</fullName>
        <ecNumber evidence="10">2.5.1.75</ecNumber>
    </recommendedName>
    <alternativeName>
        <fullName evidence="10">Dimethylallyl diphosphate:tRNA dimethylallyltransferase</fullName>
        <shortName evidence="10">DMAPP:tRNA dimethylallyltransferase</shortName>
        <shortName evidence="10">DMATase</shortName>
    </alternativeName>
    <alternativeName>
        <fullName evidence="10">Isopentenyl-diphosphate:tRNA isopentenyltransferase</fullName>
        <shortName evidence="10">IPP transferase</shortName>
        <shortName evidence="10">IPPT</shortName>
        <shortName evidence="10">IPTase</shortName>
    </alternativeName>
</protein>
<evidence type="ECO:0000256" key="11">
    <source>
        <dbReference type="RuleBase" id="RU003783"/>
    </source>
</evidence>
<dbReference type="PANTHER" id="PTHR11088:SF60">
    <property type="entry name" value="TRNA DIMETHYLALLYLTRANSFERASE"/>
    <property type="match status" value="1"/>
</dbReference>
<comment type="function">
    <text evidence="2 10 12">Catalyzes the transfer of a dimethylallyl group onto the adenine at position 37 in tRNAs that read codons beginning with uridine, leading to the formation of N6-(dimethylallyl)adenosine (i(6)A).</text>
</comment>
<comment type="subunit">
    <text evidence="10">Monomer.</text>
</comment>
<dbReference type="GO" id="GO:0005524">
    <property type="term" value="F:ATP binding"/>
    <property type="evidence" value="ECO:0007669"/>
    <property type="project" value="UniProtKB-UniRule"/>
</dbReference>
<name>A0AAU9VEJ2_9FIRM</name>
<evidence type="ECO:0000256" key="5">
    <source>
        <dbReference type="ARBA" id="ARBA00022694"/>
    </source>
</evidence>
<dbReference type="InterPro" id="IPR018022">
    <property type="entry name" value="IPT"/>
</dbReference>
<feature type="binding site" evidence="10">
    <location>
        <begin position="11"/>
        <end position="16"/>
    </location>
    <ligand>
        <name>substrate</name>
    </ligand>
</feature>
<evidence type="ECO:0000256" key="10">
    <source>
        <dbReference type="HAMAP-Rule" id="MF_00185"/>
    </source>
</evidence>
<dbReference type="InterPro" id="IPR039657">
    <property type="entry name" value="Dimethylallyltransferase"/>
</dbReference>
<dbReference type="Proteomes" id="UP001154095">
    <property type="component" value="Chromosome"/>
</dbReference>
<sequence length="298" mass="34113">MKKVIVIAGVTASGKSSLAVSLAKKINGEIISADSVAVYKELNIGSAKPTVEEQDGIVHHLIDIVSITDSYHVARFQKEAREAIDLIVSKGKTPIVVGGTGLYINALLNDYRFNEERELPQIDASLSNQELMQELIELDPVTAENIHVNNRKRLIRSLQMVKGMNLPKSDVNENKGKTRLYDARVYFLQGERAKLYERINKRVDIMMDQGLLDEVSKLRTEHQDLFSLQSMQSIGYREFDEYFQGNNSIDEVQELIKTNTRRLAKRQITWFKHQTESIWIDVFNEDPLEFVLSDLEKW</sequence>
<evidence type="ECO:0000313" key="15">
    <source>
        <dbReference type="EMBL" id="CAH2760707.1"/>
    </source>
</evidence>
<dbReference type="InterPro" id="IPR027417">
    <property type="entry name" value="P-loop_NTPase"/>
</dbReference>
<evidence type="ECO:0000256" key="4">
    <source>
        <dbReference type="ARBA" id="ARBA00022679"/>
    </source>
</evidence>
<evidence type="ECO:0000256" key="13">
    <source>
        <dbReference type="RuleBase" id="RU003785"/>
    </source>
</evidence>
<feature type="binding site" evidence="10">
    <location>
        <begin position="9"/>
        <end position="16"/>
    </location>
    <ligand>
        <name>ATP</name>
        <dbReference type="ChEBI" id="CHEBI:30616"/>
    </ligand>
</feature>
<keyword evidence="6 10" id="KW-0547">Nucleotide-binding</keyword>
<comment type="catalytic activity">
    <reaction evidence="9 10 11">
        <text>adenosine(37) in tRNA + dimethylallyl diphosphate = N(6)-dimethylallyladenosine(37) in tRNA + diphosphate</text>
        <dbReference type="Rhea" id="RHEA:26482"/>
        <dbReference type="Rhea" id="RHEA-COMP:10162"/>
        <dbReference type="Rhea" id="RHEA-COMP:10375"/>
        <dbReference type="ChEBI" id="CHEBI:33019"/>
        <dbReference type="ChEBI" id="CHEBI:57623"/>
        <dbReference type="ChEBI" id="CHEBI:74411"/>
        <dbReference type="ChEBI" id="CHEBI:74415"/>
        <dbReference type="EC" id="2.5.1.75"/>
    </reaction>
</comment>
<dbReference type="Gene3D" id="3.40.50.300">
    <property type="entry name" value="P-loop containing nucleotide triphosphate hydrolases"/>
    <property type="match status" value="1"/>
</dbReference>
<accession>A0AAU9VEJ2</accession>
<dbReference type="GO" id="GO:0052381">
    <property type="term" value="F:tRNA dimethylallyltransferase activity"/>
    <property type="evidence" value="ECO:0007669"/>
    <property type="project" value="UniProtKB-UniRule"/>
</dbReference>
<dbReference type="EMBL" id="OW659496">
    <property type="protein sequence ID" value="CAH2760707.1"/>
    <property type="molecule type" value="Genomic_DNA"/>
</dbReference>
<keyword evidence="8 10" id="KW-0460">Magnesium</keyword>
<evidence type="ECO:0000313" key="14">
    <source>
        <dbReference type="EMBL" id="CAH2760697.1"/>
    </source>
</evidence>
<comment type="caution">
    <text evidence="10">Lacks conserved residue(s) required for the propagation of feature annotation.</text>
</comment>
<keyword evidence="5 10" id="KW-0819">tRNA processing</keyword>
<dbReference type="EC" id="2.5.1.75" evidence="10"/>
<dbReference type="SUPFAM" id="SSF52540">
    <property type="entry name" value="P-loop containing nucleoside triphosphate hydrolases"/>
    <property type="match status" value="2"/>
</dbReference>
<dbReference type="GO" id="GO:0006400">
    <property type="term" value="P:tRNA modification"/>
    <property type="evidence" value="ECO:0007669"/>
    <property type="project" value="TreeGrafter"/>
</dbReference>
<dbReference type="PANTHER" id="PTHR11088">
    <property type="entry name" value="TRNA DIMETHYLALLYLTRANSFERASE"/>
    <property type="match status" value="1"/>
</dbReference>
<dbReference type="Pfam" id="PF01715">
    <property type="entry name" value="IPPT"/>
    <property type="match status" value="1"/>
</dbReference>
<gene>
    <name evidence="10 14" type="primary">miaA</name>
    <name evidence="14" type="ORF">ERYAMS2_00313</name>
    <name evidence="15" type="ORF">ERYAMS_00023</name>
</gene>
<evidence type="ECO:0000256" key="7">
    <source>
        <dbReference type="ARBA" id="ARBA00022840"/>
    </source>
</evidence>
<dbReference type="EMBL" id="OW659477">
    <property type="protein sequence ID" value="CAH2760697.1"/>
    <property type="molecule type" value="Genomic_DNA"/>
</dbReference>
<feature type="site" description="Interaction with substrate tRNA" evidence="10">
    <location>
        <position position="117"/>
    </location>
</feature>
<evidence type="ECO:0000313" key="16">
    <source>
        <dbReference type="Proteomes" id="UP001154095"/>
    </source>
</evidence>
<evidence type="ECO:0000256" key="1">
    <source>
        <dbReference type="ARBA" id="ARBA00001946"/>
    </source>
</evidence>
<dbReference type="Gene3D" id="1.10.20.140">
    <property type="match status" value="1"/>
</dbReference>
<evidence type="ECO:0000256" key="3">
    <source>
        <dbReference type="ARBA" id="ARBA00005842"/>
    </source>
</evidence>
<feature type="site" description="Interaction with substrate tRNA" evidence="10">
    <location>
        <position position="100"/>
    </location>
</feature>